<dbReference type="AlphaFoldDB" id="A0AAU7DGT6"/>
<protein>
    <submittedName>
        <fullName evidence="2">Phospholipase D-like domain-containing protein DpdK</fullName>
    </submittedName>
</protein>
<dbReference type="Pfam" id="PF13091">
    <property type="entry name" value="PLDc_2"/>
    <property type="match status" value="1"/>
</dbReference>
<proteinExistence type="predicted"/>
<dbReference type="SUPFAM" id="SSF56024">
    <property type="entry name" value="Phospholipase D/nuclease"/>
    <property type="match status" value="1"/>
</dbReference>
<dbReference type="NCBIfam" id="NF041068">
    <property type="entry name" value="DpdK"/>
    <property type="match status" value="1"/>
</dbReference>
<evidence type="ECO:0000259" key="1">
    <source>
        <dbReference type="Pfam" id="PF13091"/>
    </source>
</evidence>
<reference evidence="2" key="1">
    <citation type="submission" date="2023-03" db="EMBL/GenBank/DDBJ databases">
        <title>Edaphobacter sp.</title>
        <authorList>
            <person name="Huber K.J."/>
            <person name="Papendorf J."/>
            <person name="Pilke C."/>
            <person name="Bunk B."/>
            <person name="Sproeer C."/>
            <person name="Pester M."/>
        </authorList>
    </citation>
    <scope>NUCLEOTIDE SEQUENCE</scope>
    <source>
        <strain evidence="2">DSM 110680</strain>
    </source>
</reference>
<accession>A0AAU7DGT6</accession>
<dbReference type="Gene3D" id="3.30.870.10">
    <property type="entry name" value="Endonuclease Chain A"/>
    <property type="match status" value="1"/>
</dbReference>
<name>A0AAU7DGT6_9BACT</name>
<dbReference type="InterPro" id="IPR025202">
    <property type="entry name" value="PLD-like_dom"/>
</dbReference>
<gene>
    <name evidence="2" type="primary">dpdK</name>
    <name evidence="2" type="ORF">P8935_18465</name>
</gene>
<evidence type="ECO:0000313" key="2">
    <source>
        <dbReference type="EMBL" id="XBH16545.1"/>
    </source>
</evidence>
<organism evidence="2">
    <name type="scientific">Telmatobacter sp. DSM 110680</name>
    <dbReference type="NCBI Taxonomy" id="3036704"/>
    <lineage>
        <taxon>Bacteria</taxon>
        <taxon>Pseudomonadati</taxon>
        <taxon>Acidobacteriota</taxon>
        <taxon>Terriglobia</taxon>
        <taxon>Terriglobales</taxon>
        <taxon>Acidobacteriaceae</taxon>
        <taxon>Telmatobacter</taxon>
    </lineage>
</organism>
<feature type="domain" description="Phospholipase D-like" evidence="1">
    <location>
        <begin position="72"/>
        <end position="168"/>
    </location>
</feature>
<dbReference type="EMBL" id="CP121196">
    <property type="protein sequence ID" value="XBH16545.1"/>
    <property type="molecule type" value="Genomic_DNA"/>
</dbReference>
<sequence>MTNYPSRDLHGPAQARAVRDLFQSIFAAELISPSPKLWLFFAWISDVEILDNSARRFASLEPDWPAAPIRLSQVLGALLARGVQVRLIIREHGHNEYFIARLRSLKESFGDHLKWRVERDFHAKGLLGVDYFLSGSMNLTLNGISVNGEHLVLRTDPSAIAEQAEQLELQWEGLLK</sequence>
<dbReference type="RefSeq" id="WP_348261774.1">
    <property type="nucleotide sequence ID" value="NZ_CP121196.1"/>
</dbReference>